<dbReference type="AlphaFoldDB" id="A0A3A1U1X7"/>
<keyword evidence="1" id="KW-0732">Signal</keyword>
<dbReference type="Gene3D" id="3.20.20.70">
    <property type="entry name" value="Aldolase class I"/>
    <property type="match status" value="1"/>
</dbReference>
<name>A0A3A1U1X7_9MICO</name>
<feature type="domain" description="Glycoside-hydrolase family GH114 TIM-barrel" evidence="2">
    <location>
        <begin position="47"/>
        <end position="267"/>
    </location>
</feature>
<protein>
    <recommendedName>
        <fullName evidence="2">Glycoside-hydrolase family GH114 TIM-barrel domain-containing protein</fullName>
    </recommendedName>
</protein>
<dbReference type="InterPro" id="IPR004352">
    <property type="entry name" value="GH114_TIM-barrel"/>
</dbReference>
<feature type="signal peptide" evidence="1">
    <location>
        <begin position="1"/>
        <end position="22"/>
    </location>
</feature>
<keyword evidence="4" id="KW-1185">Reference proteome</keyword>
<dbReference type="Proteomes" id="UP000265742">
    <property type="component" value="Unassembled WGS sequence"/>
</dbReference>
<accession>A0A3A1U1X7</accession>
<dbReference type="InterPro" id="IPR017853">
    <property type="entry name" value="GH"/>
</dbReference>
<sequence>MLLITVASVAVAASATAVAVAAAPPAPKTSPTSAPHAVAPPPAGARFDYQLGGAYPPAEGVRIVDRDRTDRPVRGVYSICYVNAFQTQPQERAWWLRHHPTLVLRTGAGKPVVDPGWPGEAILDISTAAKRRAVARIVNRWVDGCAAKGFRAIEPDNLDTWTRFPKRISRADTLAYTRLLTAHAHRRGLAVAQKNAPELGRRGEAAGFDFAIAEECQVYEECGAYTAVYGRHVIEIEYTDTPRRAFSDGCRLRGSRVSVLLRDREVVPRGTAGYVSRWCR</sequence>
<dbReference type="SUPFAM" id="SSF51445">
    <property type="entry name" value="(Trans)glycosidases"/>
    <property type="match status" value="1"/>
</dbReference>
<organism evidence="3 4">
    <name type="scientific">Amnibacterium setariae</name>
    <dbReference type="NCBI Taxonomy" id="2306585"/>
    <lineage>
        <taxon>Bacteria</taxon>
        <taxon>Bacillati</taxon>
        <taxon>Actinomycetota</taxon>
        <taxon>Actinomycetes</taxon>
        <taxon>Micrococcales</taxon>
        <taxon>Microbacteriaceae</taxon>
        <taxon>Amnibacterium</taxon>
    </lineage>
</organism>
<dbReference type="InterPro" id="IPR013785">
    <property type="entry name" value="Aldolase_TIM"/>
</dbReference>
<feature type="chain" id="PRO_5017331741" description="Glycoside-hydrolase family GH114 TIM-barrel domain-containing protein" evidence="1">
    <location>
        <begin position="23"/>
        <end position="280"/>
    </location>
</feature>
<reference evidence="4" key="1">
    <citation type="submission" date="2018-09" db="EMBL/GenBank/DDBJ databases">
        <authorList>
            <person name="Kim I."/>
        </authorList>
    </citation>
    <scope>NUCLEOTIDE SEQUENCE [LARGE SCALE GENOMIC DNA]</scope>
    <source>
        <strain evidence="4">DD4a</strain>
    </source>
</reference>
<dbReference type="OrthoDB" id="319933at2"/>
<evidence type="ECO:0000313" key="3">
    <source>
        <dbReference type="EMBL" id="RIX27827.1"/>
    </source>
</evidence>
<evidence type="ECO:0000256" key="1">
    <source>
        <dbReference type="SAM" id="SignalP"/>
    </source>
</evidence>
<proteinExistence type="predicted"/>
<dbReference type="PANTHER" id="PTHR35273">
    <property type="entry name" value="ALPHA-1,4 POLYGALACTOSAMINIDASE, PUTATIVE (AFU_ORTHOLOGUE AFUA_3G07890)-RELATED"/>
    <property type="match status" value="1"/>
</dbReference>
<gene>
    <name evidence="3" type="ORF">D1781_09845</name>
</gene>
<evidence type="ECO:0000313" key="4">
    <source>
        <dbReference type="Proteomes" id="UP000265742"/>
    </source>
</evidence>
<dbReference type="Pfam" id="PF03537">
    <property type="entry name" value="Glyco_hydro_114"/>
    <property type="match status" value="1"/>
</dbReference>
<dbReference type="EMBL" id="QXTG01000002">
    <property type="protein sequence ID" value="RIX27827.1"/>
    <property type="molecule type" value="Genomic_DNA"/>
</dbReference>
<dbReference type="PANTHER" id="PTHR35273:SF2">
    <property type="entry name" value="ALPHA-GALACTOSIDASE"/>
    <property type="match status" value="1"/>
</dbReference>
<evidence type="ECO:0000259" key="2">
    <source>
        <dbReference type="Pfam" id="PF03537"/>
    </source>
</evidence>
<comment type="caution">
    <text evidence="3">The sequence shown here is derived from an EMBL/GenBank/DDBJ whole genome shotgun (WGS) entry which is preliminary data.</text>
</comment>